<dbReference type="EMBL" id="CP163440">
    <property type="protein sequence ID" value="XDQ60910.1"/>
    <property type="molecule type" value="Genomic_DNA"/>
</dbReference>
<sequence>MVAPNAVLPRGPVAMAVVTASGPMPHRAERAGDVAAAAVERDWTGGHSDSELMPCLVSRLEGAGSRPVV</sequence>
<organism evidence="1">
    <name type="scientific">Streptomyces sp. R35</name>
    <dbReference type="NCBI Taxonomy" id="3238630"/>
    <lineage>
        <taxon>Bacteria</taxon>
        <taxon>Bacillati</taxon>
        <taxon>Actinomycetota</taxon>
        <taxon>Actinomycetes</taxon>
        <taxon>Kitasatosporales</taxon>
        <taxon>Streptomycetaceae</taxon>
        <taxon>Streptomyces</taxon>
    </lineage>
</organism>
<name>A0AB39S1K4_9ACTN</name>
<reference evidence="1" key="1">
    <citation type="submission" date="2024-07" db="EMBL/GenBank/DDBJ databases">
        <authorList>
            <person name="Yu S.T."/>
        </authorList>
    </citation>
    <scope>NUCLEOTIDE SEQUENCE</scope>
    <source>
        <strain evidence="1">R35</strain>
    </source>
</reference>
<dbReference type="AlphaFoldDB" id="A0AB39S1K4"/>
<proteinExistence type="predicted"/>
<protein>
    <submittedName>
        <fullName evidence="1">Uncharacterized protein</fullName>
    </submittedName>
</protein>
<accession>A0AB39S1K4</accession>
<evidence type="ECO:0000313" key="1">
    <source>
        <dbReference type="EMBL" id="XDQ60910.1"/>
    </source>
</evidence>
<gene>
    <name evidence="1" type="ORF">AB5J50_09020</name>
</gene>
<dbReference type="RefSeq" id="WP_369256565.1">
    <property type="nucleotide sequence ID" value="NZ_CP163440.1"/>
</dbReference>